<organism evidence="1 2">
    <name type="scientific">Glycine soja</name>
    <name type="common">Wild soybean</name>
    <dbReference type="NCBI Taxonomy" id="3848"/>
    <lineage>
        <taxon>Eukaryota</taxon>
        <taxon>Viridiplantae</taxon>
        <taxon>Streptophyta</taxon>
        <taxon>Embryophyta</taxon>
        <taxon>Tracheophyta</taxon>
        <taxon>Spermatophyta</taxon>
        <taxon>Magnoliopsida</taxon>
        <taxon>eudicotyledons</taxon>
        <taxon>Gunneridae</taxon>
        <taxon>Pentapetalae</taxon>
        <taxon>rosids</taxon>
        <taxon>fabids</taxon>
        <taxon>Fabales</taxon>
        <taxon>Fabaceae</taxon>
        <taxon>Papilionoideae</taxon>
        <taxon>50 kb inversion clade</taxon>
        <taxon>NPAAA clade</taxon>
        <taxon>indigoferoid/millettioid clade</taxon>
        <taxon>Phaseoleae</taxon>
        <taxon>Glycine</taxon>
        <taxon>Glycine subgen. Soja</taxon>
    </lineage>
</organism>
<reference evidence="1 2" key="1">
    <citation type="submission" date="2018-09" db="EMBL/GenBank/DDBJ databases">
        <title>A high-quality reference genome of wild soybean provides a powerful tool to mine soybean genomes.</title>
        <authorList>
            <person name="Xie M."/>
            <person name="Chung C.Y.L."/>
            <person name="Li M.-W."/>
            <person name="Wong F.-L."/>
            <person name="Chan T.-F."/>
            <person name="Lam H.-M."/>
        </authorList>
    </citation>
    <scope>NUCLEOTIDE SEQUENCE [LARGE SCALE GENOMIC DNA]</scope>
    <source>
        <strain evidence="2">cv. W05</strain>
        <tissue evidence="1">Hypocotyl of etiolated seedlings</tissue>
    </source>
</reference>
<keyword evidence="2" id="KW-1185">Reference proteome</keyword>
<evidence type="ECO:0000313" key="2">
    <source>
        <dbReference type="Proteomes" id="UP000289340"/>
    </source>
</evidence>
<evidence type="ECO:0000313" key="1">
    <source>
        <dbReference type="EMBL" id="RZB57938.1"/>
    </source>
</evidence>
<proteinExistence type="predicted"/>
<protein>
    <submittedName>
        <fullName evidence="1">Uncharacterized protein</fullName>
    </submittedName>
</protein>
<accession>A0A445G9W5</accession>
<comment type="caution">
    <text evidence="1">The sequence shown here is derived from an EMBL/GenBank/DDBJ whole genome shotgun (WGS) entry which is preliminary data.</text>
</comment>
<dbReference type="EMBL" id="QZWG01000017">
    <property type="protein sequence ID" value="RZB57938.1"/>
    <property type="molecule type" value="Genomic_DNA"/>
</dbReference>
<dbReference type="AlphaFoldDB" id="A0A445G9W5"/>
<name>A0A445G9W5_GLYSO</name>
<dbReference type="Proteomes" id="UP000289340">
    <property type="component" value="Chromosome 17"/>
</dbReference>
<sequence>MIRGDTLRLSAPFCHPEAAGPMTSRDQVWSFCTLVSSRGGGPDDTRRYLTVIRTLVSSRGGGPDDTRKYPSGYPYKHSFAICPLGPSRIFLQKAVASGGSNLARLGELGGNHLPYFAINRGGSEEEKEFREGFDRSSTFFIRSSSFFDLQQINVGGDFARIPFVEHASRESRVALPPKGRLRQQNEQRKHAMAVAATTAVAADAAVAAAQAVAIVIHLTSASNGTSKSIEEVAAIKIQS</sequence>
<gene>
    <name evidence="1" type="ORF">D0Y65_046548</name>
</gene>